<protein>
    <submittedName>
        <fullName evidence="1">Uncharacterized protein</fullName>
    </submittedName>
</protein>
<gene>
    <name evidence="1" type="ORF">LCGC14_3144940</name>
</gene>
<sequence length="100" mass="10740">DANNGSSHSNAAITWDALIDMRKQMLDASTFNDWGHPNNPADLVYLVNPALGDEMAKLDEVISIDKYGSNATVLTGELANVARHPVITRIFSPPATSTTS</sequence>
<name>A0A0F8Y2Q9_9ZZZZ</name>
<dbReference type="EMBL" id="LAZR01069055">
    <property type="protein sequence ID" value="KKK48454.1"/>
    <property type="molecule type" value="Genomic_DNA"/>
</dbReference>
<accession>A0A0F8Y2Q9</accession>
<reference evidence="1" key="1">
    <citation type="journal article" date="2015" name="Nature">
        <title>Complex archaea that bridge the gap between prokaryotes and eukaryotes.</title>
        <authorList>
            <person name="Spang A."/>
            <person name="Saw J.H."/>
            <person name="Jorgensen S.L."/>
            <person name="Zaremba-Niedzwiedzka K."/>
            <person name="Martijn J."/>
            <person name="Lind A.E."/>
            <person name="van Eijk R."/>
            <person name="Schleper C."/>
            <person name="Guy L."/>
            <person name="Ettema T.J."/>
        </authorList>
    </citation>
    <scope>NUCLEOTIDE SEQUENCE</scope>
</reference>
<organism evidence="1">
    <name type="scientific">marine sediment metagenome</name>
    <dbReference type="NCBI Taxonomy" id="412755"/>
    <lineage>
        <taxon>unclassified sequences</taxon>
        <taxon>metagenomes</taxon>
        <taxon>ecological metagenomes</taxon>
    </lineage>
</organism>
<comment type="caution">
    <text evidence="1">The sequence shown here is derived from an EMBL/GenBank/DDBJ whole genome shotgun (WGS) entry which is preliminary data.</text>
</comment>
<feature type="non-terminal residue" evidence="1">
    <location>
        <position position="1"/>
    </location>
</feature>
<proteinExistence type="predicted"/>
<evidence type="ECO:0000313" key="1">
    <source>
        <dbReference type="EMBL" id="KKK48454.1"/>
    </source>
</evidence>
<dbReference type="AlphaFoldDB" id="A0A0F8Y2Q9"/>